<sequence>MLQLVARRLGQPSLSSSSPLYLFSARSMSSKPAKPAGARKPPPEARPSSSIMLVSPTNQLLLLQRVRTSSSFASAHVFPGGNLSEFHEGVPAVGTPGRHVDGEAYRLGAIRETFEESGILLAHGKGGAKGQLLSITEAQRDEGRGLVHGDKKRFTDWLDTVGGVADVDGLIPFTRWITPVQVPKRFTTQMYVYFLPLSTSVASKEIVHTPTHDGGQEHTEAIFADAGTWIAAAQKGEVILFPPQLYLLQLLSDHLGPNHGSDYAAQRAALVAFLNKVPTGPSGHALGRIPWADKCISPVGLPITRADGRATLNLEQPGLELKGTDRGGDHDRVVLVSRLTGGPGTPGPTNVEVRWRDEALKEGVRAEGKL</sequence>
<feature type="domain" description="Nudix hydrolase" evidence="8">
    <location>
        <begin position="44"/>
        <end position="246"/>
    </location>
</feature>
<dbReference type="InterPro" id="IPR020084">
    <property type="entry name" value="NUDIX_hydrolase_CS"/>
</dbReference>
<comment type="cofactor">
    <cofactor evidence="1">
        <name>Mn(2+)</name>
        <dbReference type="ChEBI" id="CHEBI:29035"/>
    </cofactor>
</comment>
<evidence type="ECO:0000256" key="2">
    <source>
        <dbReference type="ARBA" id="ARBA00001946"/>
    </source>
</evidence>
<name>A0ABR3QB80_9TREE</name>
<keyword evidence="5" id="KW-0460">Magnesium</keyword>
<comment type="cofactor">
    <cofactor evidence="2">
        <name>Mg(2+)</name>
        <dbReference type="ChEBI" id="CHEBI:18420"/>
    </cofactor>
</comment>
<dbReference type="Proteomes" id="UP001565368">
    <property type="component" value="Unassembled WGS sequence"/>
</dbReference>
<evidence type="ECO:0000313" key="9">
    <source>
        <dbReference type="EMBL" id="KAL1411986.1"/>
    </source>
</evidence>
<accession>A0ABR3QB80</accession>
<dbReference type="GeneID" id="95984024"/>
<evidence type="ECO:0000256" key="4">
    <source>
        <dbReference type="ARBA" id="ARBA00022801"/>
    </source>
</evidence>
<protein>
    <recommendedName>
        <fullName evidence="8">Nudix hydrolase domain-containing protein</fullName>
    </recommendedName>
</protein>
<dbReference type="CDD" id="cd18870">
    <property type="entry name" value="NUDIX_AcylCoAdiphos_Nudt19"/>
    <property type="match status" value="1"/>
</dbReference>
<dbReference type="RefSeq" id="XP_069211930.1">
    <property type="nucleotide sequence ID" value="XM_069351544.1"/>
</dbReference>
<dbReference type="EMBL" id="JBBXJM010000002">
    <property type="protein sequence ID" value="KAL1411986.1"/>
    <property type="molecule type" value="Genomic_DNA"/>
</dbReference>
<evidence type="ECO:0000256" key="5">
    <source>
        <dbReference type="ARBA" id="ARBA00022842"/>
    </source>
</evidence>
<gene>
    <name evidence="9" type="ORF">Q8F55_002981</name>
</gene>
<dbReference type="SUPFAM" id="SSF55811">
    <property type="entry name" value="Nudix"/>
    <property type="match status" value="1"/>
</dbReference>
<proteinExistence type="predicted"/>
<evidence type="ECO:0000256" key="6">
    <source>
        <dbReference type="ARBA" id="ARBA00023211"/>
    </source>
</evidence>
<evidence type="ECO:0000256" key="1">
    <source>
        <dbReference type="ARBA" id="ARBA00001936"/>
    </source>
</evidence>
<keyword evidence="4" id="KW-0378">Hydrolase</keyword>
<keyword evidence="6" id="KW-0464">Manganese</keyword>
<dbReference type="InterPro" id="IPR039121">
    <property type="entry name" value="NUDT19"/>
</dbReference>
<comment type="caution">
    <text evidence="9">The sequence shown here is derived from an EMBL/GenBank/DDBJ whole genome shotgun (WGS) entry which is preliminary data.</text>
</comment>
<feature type="region of interest" description="Disordered" evidence="7">
    <location>
        <begin position="30"/>
        <end position="51"/>
    </location>
</feature>
<dbReference type="InterPro" id="IPR000086">
    <property type="entry name" value="NUDIX_hydrolase_dom"/>
</dbReference>
<evidence type="ECO:0000313" key="10">
    <source>
        <dbReference type="Proteomes" id="UP001565368"/>
    </source>
</evidence>
<dbReference type="PANTHER" id="PTHR12318:SF0">
    <property type="entry name" value="ACYL-COENZYME A DIPHOSPHATASE NUDT19"/>
    <property type="match status" value="1"/>
</dbReference>
<feature type="compositionally biased region" description="Low complexity" evidence="7">
    <location>
        <begin position="30"/>
        <end position="39"/>
    </location>
</feature>
<dbReference type="PROSITE" id="PS00893">
    <property type="entry name" value="NUDIX_BOX"/>
    <property type="match status" value="1"/>
</dbReference>
<dbReference type="PROSITE" id="PS51462">
    <property type="entry name" value="NUDIX"/>
    <property type="match status" value="1"/>
</dbReference>
<dbReference type="InterPro" id="IPR015797">
    <property type="entry name" value="NUDIX_hydrolase-like_dom_sf"/>
</dbReference>
<dbReference type="PANTHER" id="PTHR12318">
    <property type="entry name" value="TESTOSTERONE-REGULATED PROTEIN RP2"/>
    <property type="match status" value="1"/>
</dbReference>
<evidence type="ECO:0000259" key="8">
    <source>
        <dbReference type="PROSITE" id="PS51462"/>
    </source>
</evidence>
<evidence type="ECO:0000256" key="7">
    <source>
        <dbReference type="SAM" id="MobiDB-lite"/>
    </source>
</evidence>
<dbReference type="Gene3D" id="3.90.79.10">
    <property type="entry name" value="Nucleoside Triphosphate Pyrophosphohydrolase"/>
    <property type="match status" value="1"/>
</dbReference>
<keyword evidence="3" id="KW-0479">Metal-binding</keyword>
<reference evidence="9 10" key="1">
    <citation type="submission" date="2023-08" db="EMBL/GenBank/DDBJ databases">
        <title>Annotated Genome Sequence of Vanrija albida AlHP1.</title>
        <authorList>
            <person name="Herzog R."/>
        </authorList>
    </citation>
    <scope>NUCLEOTIDE SEQUENCE [LARGE SCALE GENOMIC DNA]</scope>
    <source>
        <strain evidence="9 10">AlHP1</strain>
    </source>
</reference>
<organism evidence="9 10">
    <name type="scientific">Vanrija albida</name>
    <dbReference type="NCBI Taxonomy" id="181172"/>
    <lineage>
        <taxon>Eukaryota</taxon>
        <taxon>Fungi</taxon>
        <taxon>Dikarya</taxon>
        <taxon>Basidiomycota</taxon>
        <taxon>Agaricomycotina</taxon>
        <taxon>Tremellomycetes</taxon>
        <taxon>Trichosporonales</taxon>
        <taxon>Trichosporonaceae</taxon>
        <taxon>Vanrija</taxon>
    </lineage>
</organism>
<keyword evidence="10" id="KW-1185">Reference proteome</keyword>
<evidence type="ECO:0000256" key="3">
    <source>
        <dbReference type="ARBA" id="ARBA00022723"/>
    </source>
</evidence>